<comment type="caution">
    <text evidence="2">The sequence shown here is derived from an EMBL/GenBank/DDBJ whole genome shotgun (WGS) entry which is preliminary data.</text>
</comment>
<dbReference type="AlphaFoldDB" id="A0A5J4WAR3"/>
<evidence type="ECO:0000313" key="3">
    <source>
        <dbReference type="Proteomes" id="UP000324800"/>
    </source>
</evidence>
<protein>
    <submittedName>
        <fullName evidence="2">Uncharacterized protein</fullName>
    </submittedName>
</protein>
<proteinExistence type="predicted"/>
<reference evidence="2 3" key="1">
    <citation type="submission" date="2019-03" db="EMBL/GenBank/DDBJ databases">
        <title>Single cell metagenomics reveals metabolic interactions within the superorganism composed of flagellate Streblomastix strix and complex community of Bacteroidetes bacteria on its surface.</title>
        <authorList>
            <person name="Treitli S.C."/>
            <person name="Kolisko M."/>
            <person name="Husnik F."/>
            <person name="Keeling P."/>
            <person name="Hampl V."/>
        </authorList>
    </citation>
    <scope>NUCLEOTIDE SEQUENCE [LARGE SCALE GENOMIC DNA]</scope>
    <source>
        <strain evidence="2">ST1C</strain>
    </source>
</reference>
<dbReference type="EMBL" id="SNRW01002773">
    <property type="protein sequence ID" value="KAA6391746.1"/>
    <property type="molecule type" value="Genomic_DNA"/>
</dbReference>
<name>A0A5J4WAR3_9EUKA</name>
<organism evidence="2 3">
    <name type="scientific">Streblomastix strix</name>
    <dbReference type="NCBI Taxonomy" id="222440"/>
    <lineage>
        <taxon>Eukaryota</taxon>
        <taxon>Metamonada</taxon>
        <taxon>Preaxostyla</taxon>
        <taxon>Oxymonadida</taxon>
        <taxon>Streblomastigidae</taxon>
        <taxon>Streblomastix</taxon>
    </lineage>
</organism>
<feature type="region of interest" description="Disordered" evidence="1">
    <location>
        <begin position="1"/>
        <end position="46"/>
    </location>
</feature>
<evidence type="ECO:0000256" key="1">
    <source>
        <dbReference type="SAM" id="MobiDB-lite"/>
    </source>
</evidence>
<gene>
    <name evidence="2" type="ORF">EZS28_012725</name>
</gene>
<evidence type="ECO:0000313" key="2">
    <source>
        <dbReference type="EMBL" id="KAA6391746.1"/>
    </source>
</evidence>
<feature type="non-terminal residue" evidence="2">
    <location>
        <position position="147"/>
    </location>
</feature>
<dbReference type="Proteomes" id="UP000324800">
    <property type="component" value="Unassembled WGS sequence"/>
</dbReference>
<sequence length="147" mass="15985">MATPVANPQEIAEYGGWREQPAPIQSGFTFSDWQTQPRESQPSPSLQIVSATAPAPLILASLQTCMSENTTEGAEQRNSYPVLHWSLAPAGCIAEIARAENDKHHWRADTSGQGNKNGYAGFPITREKSSAMRICSRCQGTGHISEE</sequence>
<accession>A0A5J4WAR3</accession>
<feature type="compositionally biased region" description="Polar residues" evidence="1">
    <location>
        <begin position="26"/>
        <end position="46"/>
    </location>
</feature>